<comment type="caution">
    <text evidence="2">The sequence shown here is derived from an EMBL/GenBank/DDBJ whole genome shotgun (WGS) entry which is preliminary data.</text>
</comment>
<dbReference type="Pfam" id="PF13201">
    <property type="entry name" value="PCMD"/>
    <property type="match status" value="1"/>
</dbReference>
<organism evidence="2 3">
    <name type="scientific">Hallella faecis</name>
    <dbReference type="NCBI Taxonomy" id="2841596"/>
    <lineage>
        <taxon>Bacteria</taxon>
        <taxon>Pseudomonadati</taxon>
        <taxon>Bacteroidota</taxon>
        <taxon>Bacteroidia</taxon>
        <taxon>Bacteroidales</taxon>
        <taxon>Prevotellaceae</taxon>
        <taxon>Hallella</taxon>
    </lineage>
</organism>
<dbReference type="Proteomes" id="UP001487296">
    <property type="component" value="Unassembled WGS sequence"/>
</dbReference>
<protein>
    <submittedName>
        <fullName evidence="2">PCMD domain-containing protein</fullName>
    </submittedName>
</protein>
<dbReference type="Gene3D" id="2.60.120.890">
    <property type="entry name" value="BT2081, beta-jelly-roll domain"/>
    <property type="match status" value="1"/>
</dbReference>
<feature type="domain" description="Putative carbohydrate metabolism" evidence="1">
    <location>
        <begin position="139"/>
        <end position="388"/>
    </location>
</feature>
<dbReference type="InterPro" id="IPR038653">
    <property type="entry name" value="Put_CMD_sf"/>
</dbReference>
<name>A0ABV1FQ03_9BACT</name>
<evidence type="ECO:0000313" key="3">
    <source>
        <dbReference type="Proteomes" id="UP001487296"/>
    </source>
</evidence>
<sequence>MKYHPLLPFVAACSLLTSCFKEEPLNAECDIEAVYFHLDEPLGTFYQLGDTLQKVLSDNTDVVFNVRREPAADLSLVEPQLVLTPGASVTSSARTVDEATGTVRWNYVVGSQDKQWSRAYTVSVVPTSRTVRDTVAYDFENFELEPQKKKYYVWHDELNDGQWGNNWATGNAGYQMSMGKAPADEYPSVPLADGYDGYGVKLTTLSTGPFGAVSNMRIAAGNFFLGKFDVANALTDAMKATCMGIPFDRKPLKLQGYYKYTPGKVFQDRNGKPVENRTDAADIYAVFYRNEETVTTSDGKTETRPVMLHGEDTKTNPNIVAIAQVAYVKPTTEWTLFDVTFDYMSEINLETLVSRGYNLALVFSSSIDGHHFQGAIGSQLCIDKVRVVCEKEE</sequence>
<evidence type="ECO:0000313" key="2">
    <source>
        <dbReference type="EMBL" id="MEQ2486452.1"/>
    </source>
</evidence>
<keyword evidence="3" id="KW-1185">Reference proteome</keyword>
<gene>
    <name evidence="2" type="ORF">AAAT34_05195</name>
</gene>
<accession>A0ABV1FQ03</accession>
<dbReference type="Gene3D" id="2.60.40.2340">
    <property type="match status" value="1"/>
</dbReference>
<dbReference type="EMBL" id="JBBNFP010000014">
    <property type="protein sequence ID" value="MEQ2486452.1"/>
    <property type="molecule type" value="Genomic_DNA"/>
</dbReference>
<dbReference type="PROSITE" id="PS51257">
    <property type="entry name" value="PROKAR_LIPOPROTEIN"/>
    <property type="match status" value="1"/>
</dbReference>
<proteinExistence type="predicted"/>
<evidence type="ECO:0000259" key="1">
    <source>
        <dbReference type="Pfam" id="PF13201"/>
    </source>
</evidence>
<dbReference type="InterPro" id="IPR025112">
    <property type="entry name" value="PCMD"/>
</dbReference>
<reference evidence="2 3" key="1">
    <citation type="submission" date="2024-04" db="EMBL/GenBank/DDBJ databases">
        <title>Human intestinal bacterial collection.</title>
        <authorList>
            <person name="Pauvert C."/>
            <person name="Hitch T.C.A."/>
            <person name="Clavel T."/>
        </authorList>
    </citation>
    <scope>NUCLEOTIDE SEQUENCE [LARGE SCALE GENOMIC DNA]</scope>
    <source>
        <strain evidence="2 3">CLA-AA-H145</strain>
    </source>
</reference>
<dbReference type="RefSeq" id="WP_215759478.1">
    <property type="nucleotide sequence ID" value="NZ_JAHKBE010000012.1"/>
</dbReference>